<keyword evidence="7 11" id="KW-0342">GTP-binding</keyword>
<comment type="caution">
    <text evidence="12">The sequence shown here is derived from an EMBL/GenBank/DDBJ whole genome shotgun (WGS) entry which is preliminary data.</text>
</comment>
<dbReference type="PANTHER" id="PTHR11118:SF1">
    <property type="entry name" value="RNA-SPLICING LIGASE RTCB HOMOLOG"/>
    <property type="match status" value="1"/>
</dbReference>
<sequence>MFVPGTMGTASYVMTGVTGNAAFDSCCHGAGRVWSRHRAHREMSARQLRQELVGAGVAARPTSWRSVIEEAPEAYKDVDAVVRASGHNNLGRLVARLVPLGVLKG</sequence>
<evidence type="ECO:0000256" key="9">
    <source>
        <dbReference type="ARBA" id="ARBA00047746"/>
    </source>
</evidence>
<dbReference type="InterPro" id="IPR001233">
    <property type="entry name" value="RtcB"/>
</dbReference>
<dbReference type="Pfam" id="PF01139">
    <property type="entry name" value="RtcB"/>
    <property type="match status" value="1"/>
</dbReference>
<evidence type="ECO:0000256" key="11">
    <source>
        <dbReference type="PIRSR" id="PIRSR601233-2"/>
    </source>
</evidence>
<evidence type="ECO:0000256" key="3">
    <source>
        <dbReference type="ARBA" id="ARBA00022598"/>
    </source>
</evidence>
<feature type="binding site" evidence="11">
    <location>
        <position position="104"/>
    </location>
    <ligand>
        <name>GMP</name>
        <dbReference type="ChEBI" id="CHEBI:58115"/>
    </ligand>
</feature>
<dbReference type="Gene3D" id="3.90.1860.10">
    <property type="entry name" value="tRNA-splicing ligase RtcB"/>
    <property type="match status" value="1"/>
</dbReference>
<keyword evidence="13" id="KW-1185">Reference proteome</keyword>
<evidence type="ECO:0000256" key="4">
    <source>
        <dbReference type="ARBA" id="ARBA00022723"/>
    </source>
</evidence>
<evidence type="ECO:0000256" key="1">
    <source>
        <dbReference type="ARBA" id="ARBA00001936"/>
    </source>
</evidence>
<evidence type="ECO:0000256" key="7">
    <source>
        <dbReference type="ARBA" id="ARBA00023134"/>
    </source>
</evidence>
<feature type="binding site" evidence="11">
    <location>
        <begin position="28"/>
        <end position="31"/>
    </location>
    <ligand>
        <name>GMP</name>
        <dbReference type="ChEBI" id="CHEBI:58115"/>
    </ligand>
</feature>
<evidence type="ECO:0000256" key="10">
    <source>
        <dbReference type="PIRSR" id="PIRSR601233-1"/>
    </source>
</evidence>
<feature type="binding site" evidence="11">
    <location>
        <begin position="4"/>
        <end position="7"/>
    </location>
    <ligand>
        <name>GMP</name>
        <dbReference type="ChEBI" id="CHEBI:58115"/>
    </ligand>
</feature>
<comment type="catalytic activity">
    <reaction evidence="9">
        <text>a 3'-end 3'-phospho-ribonucleotide-RNA + a 5'-end dephospho-ribonucleoside-RNA + GTP = a ribonucleotidyl-ribonucleotide-RNA + GMP + diphosphate</text>
        <dbReference type="Rhea" id="RHEA:68076"/>
        <dbReference type="Rhea" id="RHEA-COMP:10463"/>
        <dbReference type="Rhea" id="RHEA-COMP:13936"/>
        <dbReference type="Rhea" id="RHEA-COMP:17355"/>
        <dbReference type="ChEBI" id="CHEBI:33019"/>
        <dbReference type="ChEBI" id="CHEBI:37565"/>
        <dbReference type="ChEBI" id="CHEBI:58115"/>
        <dbReference type="ChEBI" id="CHEBI:83062"/>
        <dbReference type="ChEBI" id="CHEBI:138284"/>
        <dbReference type="ChEBI" id="CHEBI:173118"/>
        <dbReference type="EC" id="6.5.1.8"/>
    </reaction>
</comment>
<evidence type="ECO:0000256" key="8">
    <source>
        <dbReference type="ARBA" id="ARBA00023211"/>
    </source>
</evidence>
<keyword evidence="6" id="KW-0692">RNA repair</keyword>
<dbReference type="SUPFAM" id="SSF103365">
    <property type="entry name" value="Hypothetical protein PH1602"/>
    <property type="match status" value="1"/>
</dbReference>
<keyword evidence="5 11" id="KW-0547">Nucleotide-binding</keyword>
<dbReference type="GO" id="GO:0046872">
    <property type="term" value="F:metal ion binding"/>
    <property type="evidence" value="ECO:0007669"/>
    <property type="project" value="UniProtKB-KW"/>
</dbReference>
<protein>
    <recommendedName>
        <fullName evidence="2">3'-phosphate/5'-hydroxy nucleic acid ligase</fullName>
        <ecNumber evidence="2">6.5.1.8</ecNumber>
    </recommendedName>
</protein>
<evidence type="ECO:0000256" key="6">
    <source>
        <dbReference type="ARBA" id="ARBA00022800"/>
    </source>
</evidence>
<feature type="binding site" evidence="11">
    <location>
        <position position="11"/>
    </location>
    <ligand>
        <name>GMP</name>
        <dbReference type="ChEBI" id="CHEBI:58115"/>
    </ligand>
</feature>
<evidence type="ECO:0000313" key="12">
    <source>
        <dbReference type="EMBL" id="GGS02861.1"/>
    </source>
</evidence>
<comment type="cofactor">
    <cofactor evidence="1">
        <name>Mn(2+)</name>
        <dbReference type="ChEBI" id="CHEBI:29035"/>
    </cofactor>
</comment>
<gene>
    <name evidence="12" type="ORF">GCM10010269_47200</name>
</gene>
<evidence type="ECO:0000256" key="5">
    <source>
        <dbReference type="ARBA" id="ARBA00022741"/>
    </source>
</evidence>
<keyword evidence="4" id="KW-0479">Metal-binding</keyword>
<keyword evidence="8" id="KW-0464">Manganese</keyword>
<keyword evidence="3" id="KW-0436">Ligase</keyword>
<feature type="active site" description="GMP-histidine intermediate" evidence="10">
    <location>
        <position position="28"/>
    </location>
</feature>
<dbReference type="GO" id="GO:0005525">
    <property type="term" value="F:GTP binding"/>
    <property type="evidence" value="ECO:0007669"/>
    <property type="project" value="UniProtKB-KW"/>
</dbReference>
<dbReference type="EC" id="6.5.1.8" evidence="2"/>
<accession>A0A918FZ67</accession>
<dbReference type="Proteomes" id="UP000606194">
    <property type="component" value="Unassembled WGS sequence"/>
</dbReference>
<evidence type="ECO:0000313" key="13">
    <source>
        <dbReference type="Proteomes" id="UP000606194"/>
    </source>
</evidence>
<dbReference type="GO" id="GO:0003972">
    <property type="term" value="F:RNA ligase (ATP) activity"/>
    <property type="evidence" value="ECO:0007669"/>
    <property type="project" value="TreeGrafter"/>
</dbReference>
<dbReference type="EMBL" id="BMTL01000020">
    <property type="protein sequence ID" value="GGS02861.1"/>
    <property type="molecule type" value="Genomic_DNA"/>
</dbReference>
<evidence type="ECO:0000256" key="2">
    <source>
        <dbReference type="ARBA" id="ARBA00012726"/>
    </source>
</evidence>
<organism evidence="12 13">
    <name type="scientific">Streptomyces humidus</name>
    <dbReference type="NCBI Taxonomy" id="52259"/>
    <lineage>
        <taxon>Bacteria</taxon>
        <taxon>Bacillati</taxon>
        <taxon>Actinomycetota</taxon>
        <taxon>Actinomycetes</taxon>
        <taxon>Kitasatosporales</taxon>
        <taxon>Streptomycetaceae</taxon>
        <taxon>Streptomyces</taxon>
    </lineage>
</organism>
<reference evidence="12" key="1">
    <citation type="journal article" date="2014" name="Int. J. Syst. Evol. Microbiol.">
        <title>Complete genome sequence of Corynebacterium casei LMG S-19264T (=DSM 44701T), isolated from a smear-ripened cheese.</title>
        <authorList>
            <consortium name="US DOE Joint Genome Institute (JGI-PGF)"/>
            <person name="Walter F."/>
            <person name="Albersmeier A."/>
            <person name="Kalinowski J."/>
            <person name="Ruckert C."/>
        </authorList>
    </citation>
    <scope>NUCLEOTIDE SEQUENCE</scope>
    <source>
        <strain evidence="12">JCM 4386</strain>
    </source>
</reference>
<dbReference type="InterPro" id="IPR036025">
    <property type="entry name" value="RtcB-like_sf"/>
</dbReference>
<reference evidence="12" key="2">
    <citation type="submission" date="2020-09" db="EMBL/GenBank/DDBJ databases">
        <authorList>
            <person name="Sun Q."/>
            <person name="Ohkuma M."/>
        </authorList>
    </citation>
    <scope>NUCLEOTIDE SEQUENCE</scope>
    <source>
        <strain evidence="12">JCM 4386</strain>
    </source>
</reference>
<proteinExistence type="predicted"/>
<dbReference type="AlphaFoldDB" id="A0A918FZ67"/>
<name>A0A918FZ67_9ACTN</name>
<dbReference type="PANTHER" id="PTHR11118">
    <property type="entry name" value="RNA-SPLICING LIGASE RTCB HOMOLOG"/>
    <property type="match status" value="1"/>
</dbReference>
<dbReference type="GO" id="GO:0042245">
    <property type="term" value="P:RNA repair"/>
    <property type="evidence" value="ECO:0007669"/>
    <property type="project" value="UniProtKB-KW"/>
</dbReference>
<dbReference type="GO" id="GO:0006396">
    <property type="term" value="P:RNA processing"/>
    <property type="evidence" value="ECO:0007669"/>
    <property type="project" value="InterPro"/>
</dbReference>
<dbReference type="GO" id="GO:0170057">
    <property type="term" value="F:RNA ligase (GTP) activity"/>
    <property type="evidence" value="ECO:0007669"/>
    <property type="project" value="UniProtKB-EC"/>
</dbReference>